<comment type="caution">
    <text evidence="2">The sequence shown here is derived from an EMBL/GenBank/DDBJ whole genome shotgun (WGS) entry which is preliminary data.</text>
</comment>
<sequence>MAKTPKTKMGHLLYLGAGRCSQLNEYIAATNKNIVLIDANIDVCNILKFETRNAPHITVVNAAVTDSARPEKLKIYNFEDMSGLYEPTGLLDIYPGLELQKEIQVQTQGFSDVVKAYIPSRADFDLIVDICGGEGSVISEMLSGPYFKNVRRFNVVSSNSQLFKGATLAKEILKAFKDKGVDADLEIDENEDFVTISGCIDIALLERLRVEKQMKTLESQKKTLEKNFSKEKKTNADLRKKLDLETKSLAREKELVLAITQQRDAEQIELKEKLSQFEAQNAKNEDQRKTLAHELKCLKADHDALKLEHETKCSTAAELSDKLNVAERGHNQLAQELENLKADYAALKLEHKSKCSTAAELSDKLNSVKRRCEQLEGDLATAQSAERTSLSEFKASMKGTYTAIIDAFDHQVSTLTAISEGKSKQLDALLEEKERYEKVSAETEAEKQKLVQARQKIAALKSDLAEREASLAWHKKRYIEQVGATDTPKIDVAPPKSKPKQLTVTTPKVVLVGSVPRSGGTWVFNVIRGVFEITNTPYASGWYKTFEGKTDVKYHLIKVHNVDDYTGPIWKTITNHRSLERRVSSLVRMGWVEDSEAGILNALKHQAQLYKIWDQRSDLEVNFQHISDKPESVISSIAKELGFSLNEAQVLKVLEFIENLTPPQGPGVDPITLLHPKHRVTDIEANDKRVARVLSIMRSRKNKSNP</sequence>
<protein>
    <submittedName>
        <fullName evidence="2">Uncharacterized protein</fullName>
    </submittedName>
</protein>
<organism evidence="2 3">
    <name type="scientific">Litorimonas cladophorae</name>
    <dbReference type="NCBI Taxonomy" id="1220491"/>
    <lineage>
        <taxon>Bacteria</taxon>
        <taxon>Pseudomonadati</taxon>
        <taxon>Pseudomonadota</taxon>
        <taxon>Alphaproteobacteria</taxon>
        <taxon>Maricaulales</taxon>
        <taxon>Robiginitomaculaceae</taxon>
    </lineage>
</organism>
<feature type="coiled-coil region" evidence="1">
    <location>
        <begin position="200"/>
        <end position="241"/>
    </location>
</feature>
<dbReference type="Proteomes" id="UP000600865">
    <property type="component" value="Unassembled WGS sequence"/>
</dbReference>
<proteinExistence type="predicted"/>
<evidence type="ECO:0000256" key="1">
    <source>
        <dbReference type="SAM" id="Coils"/>
    </source>
</evidence>
<dbReference type="EMBL" id="BMYV01000002">
    <property type="protein sequence ID" value="GGX70580.1"/>
    <property type="molecule type" value="Genomic_DNA"/>
</dbReference>
<name>A0A918KQI2_9PROT</name>
<dbReference type="InterPro" id="IPR027417">
    <property type="entry name" value="P-loop_NTPase"/>
</dbReference>
<keyword evidence="3" id="KW-1185">Reference proteome</keyword>
<reference evidence="2 3" key="1">
    <citation type="journal article" date="2014" name="Int. J. Syst. Evol. Microbiol.">
        <title>Complete genome sequence of Corynebacterium casei LMG S-19264T (=DSM 44701T), isolated from a smear-ripened cheese.</title>
        <authorList>
            <consortium name="US DOE Joint Genome Institute (JGI-PGF)"/>
            <person name="Walter F."/>
            <person name="Albersmeier A."/>
            <person name="Kalinowski J."/>
            <person name="Ruckert C."/>
        </authorList>
    </citation>
    <scope>NUCLEOTIDE SEQUENCE [LARGE SCALE GENOMIC DNA]</scope>
    <source>
        <strain evidence="2 3">KCTC 23968</strain>
    </source>
</reference>
<evidence type="ECO:0000313" key="2">
    <source>
        <dbReference type="EMBL" id="GGX70580.1"/>
    </source>
</evidence>
<dbReference type="AlphaFoldDB" id="A0A918KQI2"/>
<feature type="coiled-coil region" evidence="1">
    <location>
        <begin position="267"/>
        <end position="385"/>
    </location>
</feature>
<feature type="coiled-coil region" evidence="1">
    <location>
        <begin position="419"/>
        <end position="470"/>
    </location>
</feature>
<evidence type="ECO:0000313" key="3">
    <source>
        <dbReference type="Proteomes" id="UP000600865"/>
    </source>
</evidence>
<dbReference type="PANTHER" id="PTHR45615:SF80">
    <property type="entry name" value="GRIP DOMAIN-CONTAINING PROTEIN"/>
    <property type="match status" value="1"/>
</dbReference>
<accession>A0A918KQI2</accession>
<dbReference type="PANTHER" id="PTHR45615">
    <property type="entry name" value="MYOSIN HEAVY CHAIN, NON-MUSCLE"/>
    <property type="match status" value="1"/>
</dbReference>
<keyword evidence="1" id="KW-0175">Coiled coil</keyword>
<gene>
    <name evidence="2" type="ORF">GCM10011309_20880</name>
</gene>
<dbReference type="SUPFAM" id="SSF52540">
    <property type="entry name" value="P-loop containing nucleoside triphosphate hydrolases"/>
    <property type="match status" value="1"/>
</dbReference>